<evidence type="ECO:0000313" key="3">
    <source>
        <dbReference type="Proteomes" id="UP001597374"/>
    </source>
</evidence>
<name>A0ABW5D473_9BACT</name>
<organism evidence="2 3">
    <name type="scientific">Pontibacter ruber</name>
    <dbReference type="NCBI Taxonomy" id="1343895"/>
    <lineage>
        <taxon>Bacteria</taxon>
        <taxon>Pseudomonadati</taxon>
        <taxon>Bacteroidota</taxon>
        <taxon>Cytophagia</taxon>
        <taxon>Cytophagales</taxon>
        <taxon>Hymenobacteraceae</taxon>
        <taxon>Pontibacter</taxon>
    </lineage>
</organism>
<sequence length="195" mass="22745">MEQLNIQTERLKIRHIDLADLSDFHLYRSNPEITKYQGFDVMTIEQAQEFIKDNSTKHFGKAGEWVQYGIENRETSRLIGDCAIKLDSYDTRIAVIGITISHLEQKKGYAKEVMLGVLSFLFDNKEIHRVVEIVDAENIASINLLKSLGFRQEGHFIENIFFKGKWGSEFQYAMLRREWEETKIGKNRSVELTPR</sequence>
<dbReference type="RefSeq" id="WP_250431984.1">
    <property type="nucleotide sequence ID" value="NZ_JALPRR010000004.1"/>
</dbReference>
<evidence type="ECO:0000259" key="1">
    <source>
        <dbReference type="PROSITE" id="PS51186"/>
    </source>
</evidence>
<accession>A0ABW5D473</accession>
<dbReference type="InterPro" id="IPR000182">
    <property type="entry name" value="GNAT_dom"/>
</dbReference>
<dbReference type="PANTHER" id="PTHR43792">
    <property type="entry name" value="GNAT FAMILY, PUTATIVE (AFU_ORTHOLOGUE AFUA_3G00765)-RELATED-RELATED"/>
    <property type="match status" value="1"/>
</dbReference>
<keyword evidence="2" id="KW-0012">Acyltransferase</keyword>
<dbReference type="InterPro" id="IPR016181">
    <property type="entry name" value="Acyl_CoA_acyltransferase"/>
</dbReference>
<protein>
    <submittedName>
        <fullName evidence="2">GNAT family N-acetyltransferase</fullName>
        <ecNumber evidence="2">2.3.-.-</ecNumber>
    </submittedName>
</protein>
<proteinExistence type="predicted"/>
<dbReference type="SUPFAM" id="SSF55729">
    <property type="entry name" value="Acyl-CoA N-acyltransferases (Nat)"/>
    <property type="match status" value="1"/>
</dbReference>
<dbReference type="GO" id="GO:0016746">
    <property type="term" value="F:acyltransferase activity"/>
    <property type="evidence" value="ECO:0007669"/>
    <property type="project" value="UniProtKB-KW"/>
</dbReference>
<dbReference type="Gene3D" id="3.40.630.30">
    <property type="match status" value="1"/>
</dbReference>
<dbReference type="InterPro" id="IPR051531">
    <property type="entry name" value="N-acetyltransferase"/>
</dbReference>
<gene>
    <name evidence="2" type="ORF">ACFSKP_17560</name>
</gene>
<feature type="domain" description="N-acetyltransferase" evidence="1">
    <location>
        <begin position="11"/>
        <end position="177"/>
    </location>
</feature>
<dbReference type="Proteomes" id="UP001597374">
    <property type="component" value="Unassembled WGS sequence"/>
</dbReference>
<reference evidence="3" key="1">
    <citation type="journal article" date="2019" name="Int. J. Syst. Evol. Microbiol.">
        <title>The Global Catalogue of Microorganisms (GCM) 10K type strain sequencing project: providing services to taxonomists for standard genome sequencing and annotation.</title>
        <authorList>
            <consortium name="The Broad Institute Genomics Platform"/>
            <consortium name="The Broad Institute Genome Sequencing Center for Infectious Disease"/>
            <person name="Wu L."/>
            <person name="Ma J."/>
        </authorList>
    </citation>
    <scope>NUCLEOTIDE SEQUENCE [LARGE SCALE GENOMIC DNA]</scope>
    <source>
        <strain evidence="3">CGMCC 4.1782</strain>
    </source>
</reference>
<dbReference type="PROSITE" id="PS51186">
    <property type="entry name" value="GNAT"/>
    <property type="match status" value="1"/>
</dbReference>
<keyword evidence="2" id="KW-0808">Transferase</keyword>
<comment type="caution">
    <text evidence="2">The sequence shown here is derived from an EMBL/GenBank/DDBJ whole genome shotgun (WGS) entry which is preliminary data.</text>
</comment>
<dbReference type="EMBL" id="JBHUIM010000003">
    <property type="protein sequence ID" value="MFD2248080.1"/>
    <property type="molecule type" value="Genomic_DNA"/>
</dbReference>
<dbReference type="PANTHER" id="PTHR43792:SF1">
    <property type="entry name" value="N-ACETYLTRANSFERASE DOMAIN-CONTAINING PROTEIN"/>
    <property type="match status" value="1"/>
</dbReference>
<dbReference type="EC" id="2.3.-.-" evidence="2"/>
<evidence type="ECO:0000313" key="2">
    <source>
        <dbReference type="EMBL" id="MFD2248080.1"/>
    </source>
</evidence>
<keyword evidence="3" id="KW-1185">Reference proteome</keyword>
<dbReference type="Pfam" id="PF13302">
    <property type="entry name" value="Acetyltransf_3"/>
    <property type="match status" value="1"/>
</dbReference>